<sequence>MHKSLADELDAAFEDVPLDLADSLDQAKSPKASREETMEYTRKAGDVIPRKCEQTMTTQDSSSTLVGNDRQSPTMKTFSNAALGPPPEKSDFIEHVSSVGSSPQPASHKNHIKLMASVHNRELIGRNADGFFNMDNTPDSVDVRIQQADGIAALQRTLVPTTLPDATSSSTSNSQASSSAAVDSVSRPSSLRQVTFSAPKDRRSHGSHGPYINTASRANPASRFSLARDLIAAGHKKRLAEPSAPARFVKLPTDPVVHFKRNFGEFGLKLEIPGPELEEYEAGDSGSITSLPDVDSAGGFIFRTREPGIDEDRDLKAPSPRPKLDFGVPRAFMPNQCLESTCPIRVAHAIGPYHHLGRRHKRIMTGLFGHSNPPPEIWCAYRNWVRLTSSGKIISPNGRPDSQIDEDLVIAFATFHYGGLNDITGEQFRRRYAGQHISSRIAIQSSTTDSSTKSCCLPQSLVA</sequence>
<feature type="compositionally biased region" description="Polar residues" evidence="1">
    <location>
        <begin position="54"/>
        <end position="80"/>
    </location>
</feature>
<evidence type="ECO:0000313" key="3">
    <source>
        <dbReference type="Proteomes" id="UP000664534"/>
    </source>
</evidence>
<dbReference type="Proteomes" id="UP000664534">
    <property type="component" value="Unassembled WGS sequence"/>
</dbReference>
<dbReference type="OrthoDB" id="5356135at2759"/>
<evidence type="ECO:0000256" key="1">
    <source>
        <dbReference type="SAM" id="MobiDB-lite"/>
    </source>
</evidence>
<proteinExistence type="predicted"/>
<protein>
    <submittedName>
        <fullName evidence="2">Uncharacterized protein</fullName>
    </submittedName>
</protein>
<dbReference type="EMBL" id="CAJPDT010000044">
    <property type="protein sequence ID" value="CAF9926709.1"/>
    <property type="molecule type" value="Genomic_DNA"/>
</dbReference>
<evidence type="ECO:0000313" key="2">
    <source>
        <dbReference type="EMBL" id="CAF9926709.1"/>
    </source>
</evidence>
<keyword evidence="3" id="KW-1185">Reference proteome</keyword>
<gene>
    <name evidence="2" type="ORF">IMSHALPRED_007019</name>
</gene>
<feature type="region of interest" description="Disordered" evidence="1">
    <location>
        <begin position="18"/>
        <end position="108"/>
    </location>
</feature>
<reference evidence="2" key="1">
    <citation type="submission" date="2021-03" db="EMBL/GenBank/DDBJ databases">
        <authorList>
            <person name="Tagirdzhanova G."/>
        </authorList>
    </citation>
    <scope>NUCLEOTIDE SEQUENCE</scope>
</reference>
<feature type="compositionally biased region" description="Low complexity" evidence="1">
    <location>
        <begin position="164"/>
        <end position="190"/>
    </location>
</feature>
<accession>A0A8H3IU74</accession>
<feature type="compositionally biased region" description="Polar residues" evidence="1">
    <location>
        <begin position="98"/>
        <end position="107"/>
    </location>
</feature>
<feature type="region of interest" description="Disordered" evidence="1">
    <location>
        <begin position="163"/>
        <end position="216"/>
    </location>
</feature>
<feature type="compositionally biased region" description="Basic and acidic residues" evidence="1">
    <location>
        <begin position="32"/>
        <end position="53"/>
    </location>
</feature>
<organism evidence="2 3">
    <name type="scientific">Imshaugia aleurites</name>
    <dbReference type="NCBI Taxonomy" id="172621"/>
    <lineage>
        <taxon>Eukaryota</taxon>
        <taxon>Fungi</taxon>
        <taxon>Dikarya</taxon>
        <taxon>Ascomycota</taxon>
        <taxon>Pezizomycotina</taxon>
        <taxon>Lecanoromycetes</taxon>
        <taxon>OSLEUM clade</taxon>
        <taxon>Lecanoromycetidae</taxon>
        <taxon>Lecanorales</taxon>
        <taxon>Lecanorineae</taxon>
        <taxon>Parmeliaceae</taxon>
        <taxon>Imshaugia</taxon>
    </lineage>
</organism>
<comment type="caution">
    <text evidence="2">The sequence shown here is derived from an EMBL/GenBank/DDBJ whole genome shotgun (WGS) entry which is preliminary data.</text>
</comment>
<name>A0A8H3IU74_9LECA</name>
<dbReference type="AlphaFoldDB" id="A0A8H3IU74"/>